<comment type="caution">
    <text evidence="3">The sequence shown here is derived from an EMBL/GenBank/DDBJ whole genome shotgun (WGS) entry which is preliminary data.</text>
</comment>
<dbReference type="InterPro" id="IPR036291">
    <property type="entry name" value="NAD(P)-bd_dom_sf"/>
</dbReference>
<evidence type="ECO:0000259" key="1">
    <source>
        <dbReference type="Pfam" id="PF01408"/>
    </source>
</evidence>
<dbReference type="Gene3D" id="3.40.50.720">
    <property type="entry name" value="NAD(P)-binding Rossmann-like Domain"/>
    <property type="match status" value="1"/>
</dbReference>
<gene>
    <name evidence="3" type="ORF">Cflav_PD4377</name>
</gene>
<dbReference type="Proteomes" id="UP000003688">
    <property type="component" value="Unassembled WGS sequence"/>
</dbReference>
<name>B9XFJ2_PEDPL</name>
<dbReference type="Gene3D" id="3.30.360.10">
    <property type="entry name" value="Dihydrodipicolinate Reductase, domain 2"/>
    <property type="match status" value="1"/>
</dbReference>
<keyword evidence="4" id="KW-1185">Reference proteome</keyword>
<evidence type="ECO:0000313" key="4">
    <source>
        <dbReference type="Proteomes" id="UP000003688"/>
    </source>
</evidence>
<evidence type="ECO:0000259" key="2">
    <source>
        <dbReference type="Pfam" id="PF19051"/>
    </source>
</evidence>
<dbReference type="STRING" id="320771.Cflav_PD4377"/>
<evidence type="ECO:0000313" key="3">
    <source>
        <dbReference type="EMBL" id="EEF61356.1"/>
    </source>
</evidence>
<dbReference type="RefSeq" id="WP_007414588.1">
    <property type="nucleotide sequence ID" value="NZ_ABOX02000010.1"/>
</dbReference>
<dbReference type="AlphaFoldDB" id="B9XFJ2"/>
<dbReference type="OrthoDB" id="9767999at2"/>
<dbReference type="Pfam" id="PF19051">
    <property type="entry name" value="GFO_IDH_MocA_C2"/>
    <property type="match status" value="1"/>
</dbReference>
<dbReference type="PANTHER" id="PTHR43818:SF5">
    <property type="entry name" value="OXIDOREDUCTASE FAMILY PROTEIN"/>
    <property type="match status" value="1"/>
</dbReference>
<dbReference type="InterPro" id="IPR043906">
    <property type="entry name" value="Gfo/Idh/MocA_OxRdtase_bact_C"/>
</dbReference>
<dbReference type="SUPFAM" id="SSF55347">
    <property type="entry name" value="Glyceraldehyde-3-phosphate dehydrogenase-like, C-terminal domain"/>
    <property type="match status" value="1"/>
</dbReference>
<feature type="domain" description="Gfo/Idh/MocA-like oxidoreductase N-terminal" evidence="1">
    <location>
        <begin position="46"/>
        <end position="170"/>
    </location>
</feature>
<sequence precursor="true">MSSPIFDSKVTRRKFLGFAGAALAFPTIIPGRALGLENSPAPSQRINLGLVGCGNMGTANSKAFLGLKDCQVVAACDVDKQHLKKMVNLVNKHYQNKDCKAYHDFRELMARTDIDAVMLAVPDHWHELVAVEAARHKKDIYGEKPLGRTIAEQQAMVKAVQENKRIWQTGSWQRSEANFHKAAEIVRNGLIGDVTRIEVGLPGGNNNSGNAAESMTPSDPPSDLDYDAWIGPSQMMPYIQGRVHRNWRWNYNTGGGQLMDWVGHHCDIAHWGCDFDNSGPSEIEGHGEFPPKDAVWNTCTKYRIELRYPRNITMIMAGGYEDIRSGVKWIGTKGWVWVNRGAFEASNEDWRDYKNLPEEMRKVKLYVSTDHRQNFLDCIKSRKATITPVETAHHSAIPGHLGLISMLVGRKLKWDVQTECIQGDPEASQLLTRPFRSPWKLG</sequence>
<organism evidence="3 4">
    <name type="scientific">Pedosphaera parvula (strain Ellin514)</name>
    <dbReference type="NCBI Taxonomy" id="320771"/>
    <lineage>
        <taxon>Bacteria</taxon>
        <taxon>Pseudomonadati</taxon>
        <taxon>Verrucomicrobiota</taxon>
        <taxon>Pedosphaerae</taxon>
        <taxon>Pedosphaerales</taxon>
        <taxon>Pedosphaeraceae</taxon>
        <taxon>Pedosphaera</taxon>
    </lineage>
</organism>
<protein>
    <submittedName>
        <fullName evidence="3">Oxidoreductase domain protein</fullName>
    </submittedName>
</protein>
<dbReference type="GO" id="GO:0000166">
    <property type="term" value="F:nucleotide binding"/>
    <property type="evidence" value="ECO:0007669"/>
    <property type="project" value="InterPro"/>
</dbReference>
<dbReference type="EMBL" id="ABOX02000010">
    <property type="protein sequence ID" value="EEF61356.1"/>
    <property type="molecule type" value="Genomic_DNA"/>
</dbReference>
<dbReference type="InterPro" id="IPR000683">
    <property type="entry name" value="Gfo/Idh/MocA-like_OxRdtase_N"/>
</dbReference>
<dbReference type="InterPro" id="IPR006311">
    <property type="entry name" value="TAT_signal"/>
</dbReference>
<proteinExistence type="predicted"/>
<accession>B9XFJ2</accession>
<feature type="domain" description="Gfo/Idh/MocA-like oxidoreductase bacterial type C-terminal" evidence="2">
    <location>
        <begin position="181"/>
        <end position="440"/>
    </location>
</feature>
<dbReference type="Pfam" id="PF01408">
    <property type="entry name" value="GFO_IDH_MocA"/>
    <property type="match status" value="1"/>
</dbReference>
<reference evidence="3 4" key="1">
    <citation type="journal article" date="2011" name="J. Bacteriol.">
        <title>Genome sequence of 'Pedosphaera parvula' Ellin514, an aerobic Verrucomicrobial isolate from pasture soil.</title>
        <authorList>
            <person name="Kant R."/>
            <person name="van Passel M.W."/>
            <person name="Sangwan P."/>
            <person name="Palva A."/>
            <person name="Lucas S."/>
            <person name="Copeland A."/>
            <person name="Lapidus A."/>
            <person name="Glavina Del Rio T."/>
            <person name="Dalin E."/>
            <person name="Tice H."/>
            <person name="Bruce D."/>
            <person name="Goodwin L."/>
            <person name="Pitluck S."/>
            <person name="Chertkov O."/>
            <person name="Larimer F.W."/>
            <person name="Land M.L."/>
            <person name="Hauser L."/>
            <person name="Brettin T.S."/>
            <person name="Detter J.C."/>
            <person name="Han S."/>
            <person name="de Vos W.M."/>
            <person name="Janssen P.H."/>
            <person name="Smidt H."/>
        </authorList>
    </citation>
    <scope>NUCLEOTIDE SEQUENCE [LARGE SCALE GENOMIC DNA]</scope>
    <source>
        <strain evidence="3 4">Ellin514</strain>
    </source>
</reference>
<dbReference type="InterPro" id="IPR050463">
    <property type="entry name" value="Gfo/Idh/MocA_oxidrdct_glycsds"/>
</dbReference>
<dbReference type="PROSITE" id="PS51318">
    <property type="entry name" value="TAT"/>
    <property type="match status" value="1"/>
</dbReference>
<dbReference type="SUPFAM" id="SSF51735">
    <property type="entry name" value="NAD(P)-binding Rossmann-fold domains"/>
    <property type="match status" value="1"/>
</dbReference>
<dbReference type="PANTHER" id="PTHR43818">
    <property type="entry name" value="BCDNA.GH03377"/>
    <property type="match status" value="1"/>
</dbReference>